<feature type="transmembrane region" description="Helical" evidence="8">
    <location>
        <begin position="6"/>
        <end position="23"/>
    </location>
</feature>
<comment type="caution">
    <text evidence="9">The sequence shown here is derived from an EMBL/GenBank/DDBJ whole genome shotgun (WGS) entry which is preliminary data.</text>
</comment>
<keyword evidence="8" id="KW-1133">Transmembrane helix</keyword>
<evidence type="ECO:0000256" key="7">
    <source>
        <dbReference type="ARBA" id="ARBA00023033"/>
    </source>
</evidence>
<keyword evidence="3" id="KW-0349">Heme</keyword>
<sequence length="194" mass="22613">MPISTIVYTGLAGVALYLVSYCWKTRIPRGLKRPPGPPGHLLIGNLLDLPRSEEWLTFNHWANEYGDLFYLSLPGASILFVNSYELAQELFDKRGSIYSDRYQSTVMNEFLKLGWTVVLQQYGEKWRRDRTYFHQFFNQTAVGNHHEVQMKYTKVLLKRLYQSPEDYRKHLRCILGALVLEVSLVSGSHYNNEC</sequence>
<evidence type="ECO:0000256" key="3">
    <source>
        <dbReference type="ARBA" id="ARBA00022617"/>
    </source>
</evidence>
<evidence type="ECO:0000256" key="6">
    <source>
        <dbReference type="ARBA" id="ARBA00023004"/>
    </source>
</evidence>
<dbReference type="EMBL" id="BPWL01000006">
    <property type="protein sequence ID" value="GJJ11069.1"/>
    <property type="molecule type" value="Genomic_DNA"/>
</dbReference>
<dbReference type="Proteomes" id="UP001050691">
    <property type="component" value="Unassembled WGS sequence"/>
</dbReference>
<keyword evidence="7" id="KW-0503">Monooxygenase</keyword>
<dbReference type="SUPFAM" id="SSF48264">
    <property type="entry name" value="Cytochrome P450"/>
    <property type="match status" value="1"/>
</dbReference>
<keyword evidence="8" id="KW-0472">Membrane</keyword>
<keyword evidence="8" id="KW-0812">Transmembrane</keyword>
<protein>
    <recommendedName>
        <fullName evidence="11">Cytochrome P450</fullName>
    </recommendedName>
</protein>
<proteinExistence type="inferred from homology"/>
<keyword evidence="4" id="KW-0479">Metal-binding</keyword>
<dbReference type="InterPro" id="IPR050364">
    <property type="entry name" value="Cytochrome_P450_fung"/>
</dbReference>
<dbReference type="PANTHER" id="PTHR46300">
    <property type="entry name" value="P450, PUTATIVE (EUROFUNG)-RELATED-RELATED"/>
    <property type="match status" value="1"/>
</dbReference>
<gene>
    <name evidence="9" type="ORF">Clacol_005300</name>
</gene>
<evidence type="ECO:0000313" key="9">
    <source>
        <dbReference type="EMBL" id="GJJ11069.1"/>
    </source>
</evidence>
<comment type="similarity">
    <text evidence="2">Belongs to the cytochrome P450 family.</text>
</comment>
<comment type="cofactor">
    <cofactor evidence="1">
        <name>heme</name>
        <dbReference type="ChEBI" id="CHEBI:30413"/>
    </cofactor>
</comment>
<evidence type="ECO:0000256" key="8">
    <source>
        <dbReference type="SAM" id="Phobius"/>
    </source>
</evidence>
<dbReference type="Pfam" id="PF00067">
    <property type="entry name" value="p450"/>
    <property type="match status" value="1"/>
</dbReference>
<organism evidence="9 10">
    <name type="scientific">Clathrus columnatus</name>
    <dbReference type="NCBI Taxonomy" id="1419009"/>
    <lineage>
        <taxon>Eukaryota</taxon>
        <taxon>Fungi</taxon>
        <taxon>Dikarya</taxon>
        <taxon>Basidiomycota</taxon>
        <taxon>Agaricomycotina</taxon>
        <taxon>Agaricomycetes</taxon>
        <taxon>Phallomycetidae</taxon>
        <taxon>Phallales</taxon>
        <taxon>Clathraceae</taxon>
        <taxon>Clathrus</taxon>
    </lineage>
</organism>
<evidence type="ECO:0000256" key="4">
    <source>
        <dbReference type="ARBA" id="ARBA00022723"/>
    </source>
</evidence>
<dbReference type="AlphaFoldDB" id="A0AAV5A8X8"/>
<reference evidence="9" key="1">
    <citation type="submission" date="2021-10" db="EMBL/GenBank/DDBJ databases">
        <title>De novo Genome Assembly of Clathrus columnatus (Basidiomycota, Fungi) Using Illumina and Nanopore Sequence Data.</title>
        <authorList>
            <person name="Ogiso-Tanaka E."/>
            <person name="Itagaki H."/>
            <person name="Hosoya T."/>
            <person name="Hosaka K."/>
        </authorList>
    </citation>
    <scope>NUCLEOTIDE SEQUENCE</scope>
    <source>
        <strain evidence="9">MO-923</strain>
    </source>
</reference>
<dbReference type="PANTHER" id="PTHR46300:SF7">
    <property type="entry name" value="P450, PUTATIVE (EUROFUNG)-RELATED"/>
    <property type="match status" value="1"/>
</dbReference>
<dbReference type="InterPro" id="IPR036396">
    <property type="entry name" value="Cyt_P450_sf"/>
</dbReference>
<evidence type="ECO:0008006" key="11">
    <source>
        <dbReference type="Google" id="ProtNLM"/>
    </source>
</evidence>
<keyword evidence="6" id="KW-0408">Iron</keyword>
<evidence type="ECO:0000256" key="5">
    <source>
        <dbReference type="ARBA" id="ARBA00023002"/>
    </source>
</evidence>
<evidence type="ECO:0000256" key="1">
    <source>
        <dbReference type="ARBA" id="ARBA00001971"/>
    </source>
</evidence>
<dbReference type="GO" id="GO:0004497">
    <property type="term" value="F:monooxygenase activity"/>
    <property type="evidence" value="ECO:0007669"/>
    <property type="project" value="UniProtKB-KW"/>
</dbReference>
<keyword evidence="10" id="KW-1185">Reference proteome</keyword>
<dbReference type="GO" id="GO:0016705">
    <property type="term" value="F:oxidoreductase activity, acting on paired donors, with incorporation or reduction of molecular oxygen"/>
    <property type="evidence" value="ECO:0007669"/>
    <property type="project" value="InterPro"/>
</dbReference>
<dbReference type="GO" id="GO:0005506">
    <property type="term" value="F:iron ion binding"/>
    <property type="evidence" value="ECO:0007669"/>
    <property type="project" value="InterPro"/>
</dbReference>
<dbReference type="GO" id="GO:0020037">
    <property type="term" value="F:heme binding"/>
    <property type="evidence" value="ECO:0007669"/>
    <property type="project" value="InterPro"/>
</dbReference>
<keyword evidence="5" id="KW-0560">Oxidoreductase</keyword>
<name>A0AAV5A8X8_9AGAM</name>
<evidence type="ECO:0000313" key="10">
    <source>
        <dbReference type="Proteomes" id="UP001050691"/>
    </source>
</evidence>
<dbReference type="InterPro" id="IPR001128">
    <property type="entry name" value="Cyt_P450"/>
</dbReference>
<dbReference type="Gene3D" id="1.10.630.10">
    <property type="entry name" value="Cytochrome P450"/>
    <property type="match status" value="1"/>
</dbReference>
<evidence type="ECO:0000256" key="2">
    <source>
        <dbReference type="ARBA" id="ARBA00010617"/>
    </source>
</evidence>
<accession>A0AAV5A8X8</accession>